<protein>
    <submittedName>
        <fullName evidence="2">Uncharacterized protein</fullName>
    </submittedName>
</protein>
<dbReference type="Proteomes" id="UP000048984">
    <property type="component" value="Unassembled WGS sequence"/>
</dbReference>
<sequence length="85" mass="8914">MAVRNGGQKGWSTSRNSENKTSTASENINLDRADEALFALGLGVVDEFMAAGFSERDAWQAASTAVDAAVARLDQVAARLIGGRA</sequence>
<evidence type="ECO:0000313" key="2">
    <source>
        <dbReference type="EMBL" id="KPL55472.1"/>
    </source>
</evidence>
<evidence type="ECO:0000256" key="1">
    <source>
        <dbReference type="SAM" id="MobiDB-lite"/>
    </source>
</evidence>
<organism evidence="2 3">
    <name type="scientific">Prosthecodimorpha hirschii</name>
    <dbReference type="NCBI Taxonomy" id="665126"/>
    <lineage>
        <taxon>Bacteria</taxon>
        <taxon>Pseudomonadati</taxon>
        <taxon>Pseudomonadota</taxon>
        <taxon>Alphaproteobacteria</taxon>
        <taxon>Hyphomicrobiales</taxon>
        <taxon>Ancalomicrobiaceae</taxon>
        <taxon>Prosthecodimorpha</taxon>
    </lineage>
</organism>
<dbReference type="AlphaFoldDB" id="A0A0P6VRW7"/>
<name>A0A0P6VRW7_9HYPH</name>
<feature type="compositionally biased region" description="Polar residues" evidence="1">
    <location>
        <begin position="10"/>
        <end position="27"/>
    </location>
</feature>
<evidence type="ECO:0000313" key="3">
    <source>
        <dbReference type="Proteomes" id="UP000048984"/>
    </source>
</evidence>
<keyword evidence="3" id="KW-1185">Reference proteome</keyword>
<accession>A0A0P6VRW7</accession>
<proteinExistence type="predicted"/>
<gene>
    <name evidence="2" type="ORF">ABB55_27225</name>
</gene>
<dbReference type="EMBL" id="LJYW01000001">
    <property type="protein sequence ID" value="KPL55472.1"/>
    <property type="molecule type" value="Genomic_DNA"/>
</dbReference>
<reference evidence="2 3" key="2">
    <citation type="submission" date="2015-10" db="EMBL/GenBank/DDBJ databases">
        <title>Draft Genome Sequence of Prosthecomicrobium hirschii ATCC 27832.</title>
        <authorList>
            <person name="Daniel J."/>
            <person name="Givan S.A."/>
            <person name="Brun Y.V."/>
            <person name="Brown P.J."/>
        </authorList>
    </citation>
    <scope>NUCLEOTIDE SEQUENCE [LARGE SCALE GENOMIC DNA]</scope>
    <source>
        <strain evidence="2 3">16</strain>
    </source>
</reference>
<feature type="region of interest" description="Disordered" evidence="1">
    <location>
        <begin position="1"/>
        <end position="27"/>
    </location>
</feature>
<reference evidence="2 3" key="1">
    <citation type="submission" date="2015-09" db="EMBL/GenBank/DDBJ databases">
        <authorList>
            <person name="Jackson K.R."/>
            <person name="Lunt B.L."/>
            <person name="Fisher J.N.B."/>
            <person name="Gardner A.V."/>
            <person name="Bailey M.E."/>
            <person name="Deus L.M."/>
            <person name="Earl A.S."/>
            <person name="Gibby P.D."/>
            <person name="Hartmann K.A."/>
            <person name="Liu J.E."/>
            <person name="Manci A.M."/>
            <person name="Nielsen D.A."/>
            <person name="Solomon M.B."/>
            <person name="Breakwell D.P."/>
            <person name="Burnett S.H."/>
            <person name="Grose J.H."/>
        </authorList>
    </citation>
    <scope>NUCLEOTIDE SEQUENCE [LARGE SCALE GENOMIC DNA]</scope>
    <source>
        <strain evidence="2 3">16</strain>
    </source>
</reference>
<comment type="caution">
    <text evidence="2">The sequence shown here is derived from an EMBL/GenBank/DDBJ whole genome shotgun (WGS) entry which is preliminary data.</text>
</comment>